<feature type="domain" description="Major facilitator superfamily (MFS) profile" evidence="4">
    <location>
        <begin position="15"/>
        <end position="438"/>
    </location>
</feature>
<keyword evidence="3" id="KW-0472">Membrane</keyword>
<dbReference type="PANTHER" id="PTHR11360">
    <property type="entry name" value="MONOCARBOXYLATE TRANSPORTER"/>
    <property type="match status" value="1"/>
</dbReference>
<sequence>MARNEAKGSYQHWFSVLCLFMDWFLWAGLIKALGVMLPTLQEQFVAQAWLIGWMIAAVDGVIRVSGIFTRPLEVMLGTRTLVTVSGFMVGASIIVASFTTNVVMLTVTLAFIAGPGLNFINITTRGVIGRCFTTNYATASGIGFSGLAFALIVVGPFTQLLLDTYGWRGALLILGGFSLHLGVCGALLRSPSTDETQTNATYQQVSPGAEDEETDKTKQSRLRSFKDALSAQMKHFGFSVFFKVSFWIPTVVFTIDKFVSNQWLLFYVSQAQAKGFSACDAVTFTTAAGVGNLTFKIFAGPIIDRGLLKLRPGIIMMIVVCSFALLITPWVDLYWLMIVNAFVFFGASGILSVMSDLYTRELLGVELLACAFSWMNLIGAMLNFCLGFIPGKIVFSKEATRLFSSEETGRIKCYRFRPLTLLRLDKKVIIIFLEDATN</sequence>
<dbReference type="OMA" id="TGRIKCY"/>
<feature type="transmembrane region" description="Helical" evidence="3">
    <location>
        <begin position="307"/>
        <end position="327"/>
    </location>
</feature>
<keyword evidence="3" id="KW-1133">Transmembrane helix</keyword>
<dbReference type="GO" id="GO:0016020">
    <property type="term" value="C:membrane"/>
    <property type="evidence" value="ECO:0007669"/>
    <property type="project" value="UniProtKB-SubCell"/>
</dbReference>
<feature type="region of interest" description="Disordered" evidence="2">
    <location>
        <begin position="195"/>
        <end position="218"/>
    </location>
</feature>
<dbReference type="OrthoDB" id="6499973at2759"/>
<evidence type="ECO:0000259" key="4">
    <source>
        <dbReference type="PROSITE" id="PS50850"/>
    </source>
</evidence>
<dbReference type="Pfam" id="PF07690">
    <property type="entry name" value="MFS_1"/>
    <property type="match status" value="1"/>
</dbReference>
<dbReference type="EnsemblMetazoa" id="XM_038217074.1">
    <property type="protein sequence ID" value="XP_038073002.1"/>
    <property type="gene ID" value="LOC119741323"/>
</dbReference>
<dbReference type="GO" id="GO:0008028">
    <property type="term" value="F:monocarboxylic acid transmembrane transporter activity"/>
    <property type="evidence" value="ECO:0007669"/>
    <property type="project" value="TreeGrafter"/>
</dbReference>
<feature type="transmembrane region" description="Helical" evidence="3">
    <location>
        <begin position="12"/>
        <end position="32"/>
    </location>
</feature>
<keyword evidence="6" id="KW-1185">Reference proteome</keyword>
<accession>A0A914BC40</accession>
<dbReference type="InterPro" id="IPR050327">
    <property type="entry name" value="Proton-linked_MCT"/>
</dbReference>
<evidence type="ECO:0000256" key="1">
    <source>
        <dbReference type="ARBA" id="ARBA00004141"/>
    </source>
</evidence>
<organism evidence="5 6">
    <name type="scientific">Patiria miniata</name>
    <name type="common">Bat star</name>
    <name type="synonym">Asterina miniata</name>
    <dbReference type="NCBI Taxonomy" id="46514"/>
    <lineage>
        <taxon>Eukaryota</taxon>
        <taxon>Metazoa</taxon>
        <taxon>Echinodermata</taxon>
        <taxon>Eleutherozoa</taxon>
        <taxon>Asterozoa</taxon>
        <taxon>Asteroidea</taxon>
        <taxon>Valvatacea</taxon>
        <taxon>Valvatida</taxon>
        <taxon>Asterinidae</taxon>
        <taxon>Patiria</taxon>
    </lineage>
</organism>
<evidence type="ECO:0000313" key="6">
    <source>
        <dbReference type="Proteomes" id="UP000887568"/>
    </source>
</evidence>
<dbReference type="Proteomes" id="UP000887568">
    <property type="component" value="Unplaced"/>
</dbReference>
<dbReference type="InterPro" id="IPR036259">
    <property type="entry name" value="MFS_trans_sf"/>
</dbReference>
<dbReference type="AlphaFoldDB" id="A0A914BC40"/>
<dbReference type="PANTHER" id="PTHR11360:SF303">
    <property type="entry name" value="MAJOR FACILITATOR SUPERFAMILY (MFS) PROFILE DOMAIN-CONTAINING PROTEIN"/>
    <property type="match status" value="1"/>
</dbReference>
<feature type="transmembrane region" description="Helical" evidence="3">
    <location>
        <begin position="169"/>
        <end position="188"/>
    </location>
</feature>
<dbReference type="RefSeq" id="XP_038073002.1">
    <property type="nucleotide sequence ID" value="XM_038217074.1"/>
</dbReference>
<dbReference type="InterPro" id="IPR020846">
    <property type="entry name" value="MFS_dom"/>
</dbReference>
<dbReference type="PROSITE" id="PS50850">
    <property type="entry name" value="MFS"/>
    <property type="match status" value="1"/>
</dbReference>
<feature type="transmembrane region" description="Helical" evidence="3">
    <location>
        <begin position="236"/>
        <end position="255"/>
    </location>
</feature>
<dbReference type="InterPro" id="IPR011701">
    <property type="entry name" value="MFS"/>
</dbReference>
<feature type="transmembrane region" description="Helical" evidence="3">
    <location>
        <begin position="44"/>
        <end position="62"/>
    </location>
</feature>
<feature type="transmembrane region" description="Helical" evidence="3">
    <location>
        <begin position="275"/>
        <end position="295"/>
    </location>
</feature>
<feature type="transmembrane region" description="Helical" evidence="3">
    <location>
        <begin position="333"/>
        <end position="353"/>
    </location>
</feature>
<evidence type="ECO:0000256" key="2">
    <source>
        <dbReference type="SAM" id="MobiDB-lite"/>
    </source>
</evidence>
<dbReference type="GeneID" id="119741323"/>
<feature type="transmembrane region" description="Helical" evidence="3">
    <location>
        <begin position="74"/>
        <end position="96"/>
    </location>
</feature>
<reference evidence="5" key="1">
    <citation type="submission" date="2022-11" db="UniProtKB">
        <authorList>
            <consortium name="EnsemblMetazoa"/>
        </authorList>
    </citation>
    <scope>IDENTIFICATION</scope>
</reference>
<protein>
    <recommendedName>
        <fullName evidence="4">Major facilitator superfamily (MFS) profile domain-containing protein</fullName>
    </recommendedName>
</protein>
<feature type="transmembrane region" description="Helical" evidence="3">
    <location>
        <begin position="365"/>
        <end position="389"/>
    </location>
</feature>
<dbReference type="SUPFAM" id="SSF103473">
    <property type="entry name" value="MFS general substrate transporter"/>
    <property type="match status" value="1"/>
</dbReference>
<evidence type="ECO:0000313" key="5">
    <source>
        <dbReference type="EnsemblMetazoa" id="XP_038073002.1"/>
    </source>
</evidence>
<dbReference type="Gene3D" id="1.20.1250.20">
    <property type="entry name" value="MFS general substrate transporter like domains"/>
    <property type="match status" value="1"/>
</dbReference>
<keyword evidence="3" id="KW-0812">Transmembrane</keyword>
<evidence type="ECO:0000256" key="3">
    <source>
        <dbReference type="SAM" id="Phobius"/>
    </source>
</evidence>
<name>A0A914BC40_PATMI</name>
<comment type="subcellular location">
    <subcellularLocation>
        <location evidence="1">Membrane</location>
        <topology evidence="1">Multi-pass membrane protein</topology>
    </subcellularLocation>
</comment>
<feature type="compositionally biased region" description="Polar residues" evidence="2">
    <location>
        <begin position="195"/>
        <end position="206"/>
    </location>
</feature>
<feature type="transmembrane region" description="Helical" evidence="3">
    <location>
        <begin position="136"/>
        <end position="157"/>
    </location>
</feature>
<feature type="transmembrane region" description="Helical" evidence="3">
    <location>
        <begin position="102"/>
        <end position="124"/>
    </location>
</feature>
<proteinExistence type="predicted"/>